<proteinExistence type="predicted"/>
<dbReference type="InterPro" id="IPR020846">
    <property type="entry name" value="MFS_dom"/>
</dbReference>
<feature type="domain" description="Major facilitator superfamily (MFS) profile" evidence="9">
    <location>
        <begin position="9"/>
        <end position="420"/>
    </location>
</feature>
<dbReference type="PROSITE" id="PS50850">
    <property type="entry name" value="MFS"/>
    <property type="match status" value="1"/>
</dbReference>
<keyword evidence="3" id="KW-1003">Cell membrane</keyword>
<name>A0A0F3N8D6_ANAPH</name>
<feature type="transmembrane region" description="Helical" evidence="8">
    <location>
        <begin position="179"/>
        <end position="198"/>
    </location>
</feature>
<dbReference type="Pfam" id="PF00083">
    <property type="entry name" value="Sugar_tr"/>
    <property type="match status" value="1"/>
</dbReference>
<dbReference type="AlphaFoldDB" id="A0A0F3N8D6"/>
<keyword evidence="2" id="KW-0813">Transport</keyword>
<feature type="transmembrane region" description="Helical" evidence="8">
    <location>
        <begin position="303"/>
        <end position="321"/>
    </location>
</feature>
<dbReference type="InterPro" id="IPR036259">
    <property type="entry name" value="MFS_trans_sf"/>
</dbReference>
<protein>
    <submittedName>
        <fullName evidence="10">Sugar (And other) transporter family protein</fullName>
    </submittedName>
</protein>
<dbReference type="InterPro" id="IPR051084">
    <property type="entry name" value="H+-coupled_symporters"/>
</dbReference>
<evidence type="ECO:0000313" key="11">
    <source>
        <dbReference type="Proteomes" id="UP000033441"/>
    </source>
</evidence>
<evidence type="ECO:0000256" key="6">
    <source>
        <dbReference type="ARBA" id="ARBA00022989"/>
    </source>
</evidence>
<evidence type="ECO:0000256" key="2">
    <source>
        <dbReference type="ARBA" id="ARBA00022448"/>
    </source>
</evidence>
<reference evidence="10 11" key="1">
    <citation type="submission" date="2015-02" db="EMBL/GenBank/DDBJ databases">
        <title>Genome Sequencing of Rickettsiales.</title>
        <authorList>
            <person name="Daugherty S.C."/>
            <person name="Su Q."/>
            <person name="Abolude K."/>
            <person name="Beier-Sexton M."/>
            <person name="Carlyon J.A."/>
            <person name="Carter R."/>
            <person name="Day N.P."/>
            <person name="Dumler S.J."/>
            <person name="Dyachenko V."/>
            <person name="Godinez A."/>
            <person name="Kurtti T.J."/>
            <person name="Lichay M."/>
            <person name="Mullins K.E."/>
            <person name="Ott S."/>
            <person name="Pappas-Brown V."/>
            <person name="Paris D.H."/>
            <person name="Patel P."/>
            <person name="Richards A.L."/>
            <person name="Sadzewicz L."/>
            <person name="Sears K."/>
            <person name="Seidman D."/>
            <person name="Sengamalay N."/>
            <person name="Stenos J."/>
            <person name="Tallon L.J."/>
            <person name="Vincent G."/>
            <person name="Fraser C.M."/>
            <person name="Munderloh U."/>
            <person name="Dunning-Hotopp J.C."/>
        </authorList>
    </citation>
    <scope>NUCLEOTIDE SEQUENCE [LARGE SCALE GENOMIC DNA]</scope>
    <source>
        <strain evidence="10 11">ApMUC09</strain>
    </source>
</reference>
<dbReference type="EMBL" id="LANV01000001">
    <property type="protein sequence ID" value="KJV63967.1"/>
    <property type="molecule type" value="Genomic_DNA"/>
</dbReference>
<dbReference type="InterPro" id="IPR005828">
    <property type="entry name" value="MFS_sugar_transport-like"/>
</dbReference>
<accession>A0A0F3N8D6</accession>
<evidence type="ECO:0000256" key="7">
    <source>
        <dbReference type="ARBA" id="ARBA00023136"/>
    </source>
</evidence>
<gene>
    <name evidence="10" type="ORF">APHMUC_1303</name>
</gene>
<dbReference type="GO" id="GO:0015293">
    <property type="term" value="F:symporter activity"/>
    <property type="evidence" value="ECO:0007669"/>
    <property type="project" value="UniProtKB-KW"/>
</dbReference>
<comment type="subcellular location">
    <subcellularLocation>
        <location evidence="1">Cell membrane</location>
        <topology evidence="1">Multi-pass membrane protein</topology>
    </subcellularLocation>
</comment>
<dbReference type="Gene3D" id="1.20.1250.20">
    <property type="entry name" value="MFS general substrate transporter like domains"/>
    <property type="match status" value="2"/>
</dbReference>
<sequence length="427" mass="46597">MKKGTVKRAVLSTILCNTLVWYDYILFGSLASTIGDLFFPQEDKYLSLMSSFSVFAVGFCMRPFGASIFGHIGDKYGRRTALVISIIAMSVPIGFMAVVPTYASVGVLAPILLVICRLVQGFSLGGEAGNATFLIEHSKANQAGLFGSFEVLSAVLGSVFALAVKMASFYFTGDEFKVWGWRIPFIVGFVIGIISIFIRVRAGESPAYTEHASKESGVVKSPVKHLFKYYRRPLILAICIDCIENCSFHIFMVFFISFVGNFSLSSAVNPQIGEFIEIVNVMISGVMTVGFGALSDVIGRKKVMGGASIALFFLAIPVFWLLSQESFWYVGLGYFLFAIPFAATLGPSSAAMSELFPTKVRYTGFGIARNISSALGGGMAPVLCTWLMQVTGWKVAPGFCVMFWALIACIALSRITPKDIHRDWIKQ</sequence>
<dbReference type="PANTHER" id="PTHR43528:SF1">
    <property type="entry name" value="ALPHA-KETOGLUTARATE PERMEASE"/>
    <property type="match status" value="1"/>
</dbReference>
<evidence type="ECO:0000259" key="9">
    <source>
        <dbReference type="PROSITE" id="PS50850"/>
    </source>
</evidence>
<feature type="transmembrane region" description="Helical" evidence="8">
    <location>
        <begin position="81"/>
        <end position="99"/>
    </location>
</feature>
<dbReference type="PANTHER" id="PTHR43528">
    <property type="entry name" value="ALPHA-KETOGLUTARATE PERMEASE"/>
    <property type="match status" value="1"/>
</dbReference>
<dbReference type="SUPFAM" id="SSF103473">
    <property type="entry name" value="MFS general substrate transporter"/>
    <property type="match status" value="1"/>
</dbReference>
<evidence type="ECO:0000256" key="5">
    <source>
        <dbReference type="ARBA" id="ARBA00022847"/>
    </source>
</evidence>
<evidence type="ECO:0000256" key="3">
    <source>
        <dbReference type="ARBA" id="ARBA00022475"/>
    </source>
</evidence>
<feature type="transmembrane region" description="Helical" evidence="8">
    <location>
        <begin position="105"/>
        <end position="124"/>
    </location>
</feature>
<feature type="transmembrane region" description="Helical" evidence="8">
    <location>
        <begin position="327"/>
        <end position="346"/>
    </location>
</feature>
<evidence type="ECO:0000256" key="8">
    <source>
        <dbReference type="SAM" id="Phobius"/>
    </source>
</evidence>
<feature type="transmembrane region" description="Helical" evidence="8">
    <location>
        <begin position="367"/>
        <end position="389"/>
    </location>
</feature>
<keyword evidence="6 8" id="KW-1133">Transmembrane helix</keyword>
<feature type="transmembrane region" description="Helical" evidence="8">
    <location>
        <begin position="45"/>
        <end position="69"/>
    </location>
</feature>
<dbReference type="GO" id="GO:0005886">
    <property type="term" value="C:plasma membrane"/>
    <property type="evidence" value="ECO:0007669"/>
    <property type="project" value="UniProtKB-SubCell"/>
</dbReference>
<organism evidence="10 11">
    <name type="scientific">Anaplasma phagocytophilum str. ApMUC09</name>
    <dbReference type="NCBI Taxonomy" id="1359152"/>
    <lineage>
        <taxon>Bacteria</taxon>
        <taxon>Pseudomonadati</taxon>
        <taxon>Pseudomonadota</taxon>
        <taxon>Alphaproteobacteria</taxon>
        <taxon>Rickettsiales</taxon>
        <taxon>Anaplasmataceae</taxon>
        <taxon>Anaplasma</taxon>
        <taxon>phagocytophilum group</taxon>
    </lineage>
</organism>
<keyword evidence="5" id="KW-0769">Symport</keyword>
<keyword evidence="4 8" id="KW-0812">Transmembrane</keyword>
<feature type="transmembrane region" description="Helical" evidence="8">
    <location>
        <begin position="145"/>
        <end position="167"/>
    </location>
</feature>
<dbReference type="Proteomes" id="UP000033441">
    <property type="component" value="Unassembled WGS sequence"/>
</dbReference>
<evidence type="ECO:0000256" key="1">
    <source>
        <dbReference type="ARBA" id="ARBA00004651"/>
    </source>
</evidence>
<feature type="transmembrane region" description="Helical" evidence="8">
    <location>
        <begin position="234"/>
        <end position="258"/>
    </location>
</feature>
<evidence type="ECO:0000313" key="10">
    <source>
        <dbReference type="EMBL" id="KJV63967.1"/>
    </source>
</evidence>
<feature type="transmembrane region" description="Helical" evidence="8">
    <location>
        <begin position="395"/>
        <end position="416"/>
    </location>
</feature>
<dbReference type="PATRIC" id="fig|1359152.3.peg.1361"/>
<keyword evidence="7 8" id="KW-0472">Membrane</keyword>
<feature type="transmembrane region" description="Helical" evidence="8">
    <location>
        <begin position="278"/>
        <end position="298"/>
    </location>
</feature>
<evidence type="ECO:0000256" key="4">
    <source>
        <dbReference type="ARBA" id="ARBA00022692"/>
    </source>
</evidence>
<comment type="caution">
    <text evidence="10">The sequence shown here is derived from an EMBL/GenBank/DDBJ whole genome shotgun (WGS) entry which is preliminary data.</text>
</comment>